<proteinExistence type="predicted"/>
<dbReference type="AlphaFoldDB" id="A0A3P5Y350"/>
<organism evidence="1">
    <name type="scientific">Brassica campestris</name>
    <name type="common">Field mustard</name>
    <dbReference type="NCBI Taxonomy" id="3711"/>
    <lineage>
        <taxon>Eukaryota</taxon>
        <taxon>Viridiplantae</taxon>
        <taxon>Streptophyta</taxon>
        <taxon>Embryophyta</taxon>
        <taxon>Tracheophyta</taxon>
        <taxon>Spermatophyta</taxon>
        <taxon>Magnoliopsida</taxon>
        <taxon>eudicotyledons</taxon>
        <taxon>Gunneridae</taxon>
        <taxon>Pentapetalae</taxon>
        <taxon>rosids</taxon>
        <taxon>malvids</taxon>
        <taxon>Brassicales</taxon>
        <taxon>Brassicaceae</taxon>
        <taxon>Brassiceae</taxon>
        <taxon>Brassica</taxon>
    </lineage>
</organism>
<accession>A0A3P5Y350</accession>
<name>A0A3P5Y350_BRACM</name>
<protein>
    <submittedName>
        <fullName evidence="1">Uncharacterized protein</fullName>
    </submittedName>
</protein>
<evidence type="ECO:0000313" key="1">
    <source>
        <dbReference type="EMBL" id="VDC61606.1"/>
    </source>
</evidence>
<sequence>MTSTHSLELNLLPPNENISQSEFQALFMAECYQETASTLDILPTRFIGFLKFPNMYVKRNHQHGIKSTFSVII</sequence>
<gene>
    <name evidence="1" type="ORF">BRAA09T39217Z</name>
</gene>
<reference evidence="1" key="1">
    <citation type="submission" date="2018-11" db="EMBL/GenBank/DDBJ databases">
        <authorList>
            <consortium name="Genoscope - CEA"/>
            <person name="William W."/>
        </authorList>
    </citation>
    <scope>NUCLEOTIDE SEQUENCE</scope>
</reference>
<dbReference type="EMBL" id="LR031568">
    <property type="protein sequence ID" value="VDC61606.1"/>
    <property type="molecule type" value="Genomic_DNA"/>
</dbReference>